<organism evidence="1 2">
    <name type="scientific">Candidatus Woesebacteria bacterium RIFCSPHIGHO2_01_FULL_44_21</name>
    <dbReference type="NCBI Taxonomy" id="1802503"/>
    <lineage>
        <taxon>Bacteria</taxon>
        <taxon>Candidatus Woeseibacteriota</taxon>
    </lineage>
</organism>
<comment type="caution">
    <text evidence="1">The sequence shown here is derived from an EMBL/GenBank/DDBJ whole genome shotgun (WGS) entry which is preliminary data.</text>
</comment>
<protein>
    <submittedName>
        <fullName evidence="1">Uncharacterized protein</fullName>
    </submittedName>
</protein>
<name>A0A1F7Z0R1_9BACT</name>
<dbReference type="AlphaFoldDB" id="A0A1F7Z0R1"/>
<evidence type="ECO:0000313" key="2">
    <source>
        <dbReference type="Proteomes" id="UP000178870"/>
    </source>
</evidence>
<proteinExistence type="predicted"/>
<reference evidence="1 2" key="1">
    <citation type="journal article" date="2016" name="Nat. Commun.">
        <title>Thousands of microbial genomes shed light on interconnected biogeochemical processes in an aquifer system.</title>
        <authorList>
            <person name="Anantharaman K."/>
            <person name="Brown C.T."/>
            <person name="Hug L.A."/>
            <person name="Sharon I."/>
            <person name="Castelle C.J."/>
            <person name="Probst A.J."/>
            <person name="Thomas B.C."/>
            <person name="Singh A."/>
            <person name="Wilkins M.J."/>
            <person name="Karaoz U."/>
            <person name="Brodie E.L."/>
            <person name="Williams K.H."/>
            <person name="Hubbard S.S."/>
            <person name="Banfield J.F."/>
        </authorList>
    </citation>
    <scope>NUCLEOTIDE SEQUENCE [LARGE SCALE GENOMIC DNA]</scope>
</reference>
<gene>
    <name evidence="1" type="ORF">A2803_01365</name>
</gene>
<dbReference type="Proteomes" id="UP000178870">
    <property type="component" value="Unassembled WGS sequence"/>
</dbReference>
<evidence type="ECO:0000313" key="1">
    <source>
        <dbReference type="EMBL" id="OGM32689.1"/>
    </source>
</evidence>
<dbReference type="EMBL" id="MGGP01000013">
    <property type="protein sequence ID" value="OGM32689.1"/>
    <property type="molecule type" value="Genomic_DNA"/>
</dbReference>
<accession>A0A1F7Z0R1</accession>
<sequence>MDTQQSNHQPTTLGLSPHAIAEFQKIYLAEFKEPISPESASLLGMKLLRLFKRIYKPISKKEDSNDGTK</sequence>